<reference evidence="1" key="2">
    <citation type="submission" date="2020-09" db="EMBL/GenBank/DDBJ databases">
        <authorList>
            <person name="Sun Q."/>
            <person name="Kim S."/>
        </authorList>
    </citation>
    <scope>NUCLEOTIDE SEQUENCE</scope>
    <source>
        <strain evidence="1">KCTC 23430</strain>
    </source>
</reference>
<accession>A0A918XL50</accession>
<evidence type="ECO:0000313" key="1">
    <source>
        <dbReference type="EMBL" id="GHD37101.1"/>
    </source>
</evidence>
<dbReference type="EMBL" id="BMYM01000002">
    <property type="protein sequence ID" value="GHD37101.1"/>
    <property type="molecule type" value="Genomic_DNA"/>
</dbReference>
<protein>
    <submittedName>
        <fullName evidence="1">Uncharacterized protein</fullName>
    </submittedName>
</protein>
<dbReference type="AlphaFoldDB" id="A0A918XL50"/>
<organism evidence="1 2">
    <name type="scientific">Parahalioglobus pacificus</name>
    <dbReference type="NCBI Taxonomy" id="930806"/>
    <lineage>
        <taxon>Bacteria</taxon>
        <taxon>Pseudomonadati</taxon>
        <taxon>Pseudomonadota</taxon>
        <taxon>Gammaproteobacteria</taxon>
        <taxon>Cellvibrionales</taxon>
        <taxon>Halieaceae</taxon>
        <taxon>Parahalioglobus</taxon>
    </lineage>
</organism>
<sequence length="67" mass="7084">MVLMVSGLVASWMAGGDWPPPARSGHHDAADHTMKMARELMNSYEIPAVARPAAGLPGLKSDGRALE</sequence>
<evidence type="ECO:0000313" key="2">
    <source>
        <dbReference type="Proteomes" id="UP000644693"/>
    </source>
</evidence>
<proteinExistence type="predicted"/>
<keyword evidence="2" id="KW-1185">Reference proteome</keyword>
<dbReference type="Proteomes" id="UP000644693">
    <property type="component" value="Unassembled WGS sequence"/>
</dbReference>
<name>A0A918XL50_9GAMM</name>
<reference evidence="1" key="1">
    <citation type="journal article" date="2014" name="Int. J. Syst. Evol. Microbiol.">
        <title>Complete genome sequence of Corynebacterium casei LMG S-19264T (=DSM 44701T), isolated from a smear-ripened cheese.</title>
        <authorList>
            <consortium name="US DOE Joint Genome Institute (JGI-PGF)"/>
            <person name="Walter F."/>
            <person name="Albersmeier A."/>
            <person name="Kalinowski J."/>
            <person name="Ruckert C."/>
        </authorList>
    </citation>
    <scope>NUCLEOTIDE SEQUENCE</scope>
    <source>
        <strain evidence="1">KCTC 23430</strain>
    </source>
</reference>
<gene>
    <name evidence="1" type="ORF">GCM10007053_26280</name>
</gene>
<comment type="caution">
    <text evidence="1">The sequence shown here is derived from an EMBL/GenBank/DDBJ whole genome shotgun (WGS) entry which is preliminary data.</text>
</comment>